<dbReference type="GO" id="GO:0008170">
    <property type="term" value="F:N-methyltransferase activity"/>
    <property type="evidence" value="ECO:0007669"/>
    <property type="project" value="InterPro"/>
</dbReference>
<proteinExistence type="inferred from homology"/>
<dbReference type="AlphaFoldDB" id="A0A510KFW7"/>
<dbReference type="GO" id="GO:0003677">
    <property type="term" value="F:DNA binding"/>
    <property type="evidence" value="ECO:0007669"/>
    <property type="project" value="InterPro"/>
</dbReference>
<dbReference type="PRINTS" id="PR00506">
    <property type="entry name" value="D21N6MTFRASE"/>
</dbReference>
<evidence type="ECO:0000256" key="2">
    <source>
        <dbReference type="ARBA" id="ARBA00022603"/>
    </source>
</evidence>
<organism evidence="6 7">
    <name type="scientific">Leptotrichia wadei</name>
    <dbReference type="NCBI Taxonomy" id="157687"/>
    <lineage>
        <taxon>Bacteria</taxon>
        <taxon>Fusobacteriati</taxon>
        <taxon>Fusobacteriota</taxon>
        <taxon>Fusobacteriia</taxon>
        <taxon>Fusobacteriales</taxon>
        <taxon>Leptotrichiaceae</taxon>
        <taxon>Leptotrichia</taxon>
    </lineage>
</organism>
<reference evidence="6 7" key="1">
    <citation type="submission" date="2019-07" db="EMBL/GenBank/DDBJ databases">
        <title>Complete Genome Sequence of Leptotrichia wadei Strain JMUB3934.</title>
        <authorList>
            <person name="Watanabe S."/>
            <person name="Cui L."/>
        </authorList>
    </citation>
    <scope>NUCLEOTIDE SEQUENCE [LARGE SCALE GENOMIC DNA]</scope>
    <source>
        <strain evidence="6 7">JMUB3934</strain>
    </source>
</reference>
<accession>A0A510KFW7</accession>
<dbReference type="InterPro" id="IPR029063">
    <property type="entry name" value="SAM-dependent_MTases_sf"/>
</dbReference>
<keyword evidence="4" id="KW-0949">S-adenosyl-L-methionine</keyword>
<evidence type="ECO:0000256" key="4">
    <source>
        <dbReference type="ARBA" id="ARBA00022691"/>
    </source>
</evidence>
<dbReference type="InterPro" id="IPR002941">
    <property type="entry name" value="DNA_methylase_N4/N6"/>
</dbReference>
<dbReference type="SUPFAM" id="SSF53335">
    <property type="entry name" value="S-adenosyl-L-methionine-dependent methyltransferases"/>
    <property type="match status" value="1"/>
</dbReference>
<name>A0A510KFW7_9FUSO</name>
<dbReference type="PROSITE" id="PS00092">
    <property type="entry name" value="N6_MTASE"/>
    <property type="match status" value="1"/>
</dbReference>
<evidence type="ECO:0000256" key="3">
    <source>
        <dbReference type="ARBA" id="ARBA00022679"/>
    </source>
</evidence>
<dbReference type="Gene3D" id="3.40.50.150">
    <property type="entry name" value="Vaccinia Virus protein VP39"/>
    <property type="match status" value="1"/>
</dbReference>
<comment type="similarity">
    <text evidence="1">Belongs to the N(4)/N(6)-methyltransferase family.</text>
</comment>
<feature type="domain" description="DNA methylase N-4/N-6" evidence="5">
    <location>
        <begin position="62"/>
        <end position="386"/>
    </location>
</feature>
<evidence type="ECO:0000256" key="1">
    <source>
        <dbReference type="ARBA" id="ARBA00006594"/>
    </source>
</evidence>
<keyword evidence="2 6" id="KW-0489">Methyltransferase</keyword>
<dbReference type="InterPro" id="IPR002295">
    <property type="entry name" value="N4/N6-MTase_EcoPI_Mod-like"/>
</dbReference>
<protein>
    <submittedName>
        <fullName evidence="6">DNA (Cytosine-5-)-methyltransferase</fullName>
    </submittedName>
</protein>
<dbReference type="EMBL" id="AP019835">
    <property type="protein sequence ID" value="BBM50579.1"/>
    <property type="molecule type" value="Genomic_DNA"/>
</dbReference>
<dbReference type="REBASE" id="355984">
    <property type="entry name" value="M2.Lwa3934ORF1888P"/>
</dbReference>
<dbReference type="InterPro" id="IPR002052">
    <property type="entry name" value="DNA_methylase_N6_adenine_CS"/>
</dbReference>
<sequence>MSKKLELTWVGKDKKISVEPRILIENKKLSNIENNENTENMLIHGDNLLALKALEPKYAGKIKCIYIDPPYNTGVAFEHYNDNLEHSIWLGLMKERLVILRNLLREDGFIACHIDDSEGAYLKVLMDEIFGRENYQTSFYVRVRYSGKILKQDMNYHKEIEQIHIYRKEYGAIPNLNIQETGYDQFRYYIKELDNGKIINLGGKKVEIFEKGQYKLEKGKGTEYGLKEIWASGTILDGNSSGRFFRDYLDGRVAEDGLGVLYKVWGIGNDRFDYRYFTGPKRTNATKGKYYQGVPVEQLGKEKIEKRLPINNFFDLAGNFGNCRLEGGVDFRSGKKPEILLELILKYFSNPNDIILDSFLGSGTTAAVAHKMNRKYIGIEMGEHVYTHCKVRLDKIISGEDKGGITKNVNWQGGGAYRFYELAPTLINKDKFGEMVINKEYSPEMLANAVALHEGYNFNPNKEIFWKQSKSTENSYLFVTTKYVDINFLNSIKNDMEDEEYLVIACKNYDKVLEKKYSNIEIKKIPEMLLEKCEFNVENYNLNIVSFPDY</sequence>
<evidence type="ECO:0000259" key="5">
    <source>
        <dbReference type="Pfam" id="PF01555"/>
    </source>
</evidence>
<dbReference type="Pfam" id="PF01555">
    <property type="entry name" value="N6_N4_Mtase"/>
    <property type="match status" value="1"/>
</dbReference>
<dbReference type="GO" id="GO:0032259">
    <property type="term" value="P:methylation"/>
    <property type="evidence" value="ECO:0007669"/>
    <property type="project" value="UniProtKB-KW"/>
</dbReference>
<keyword evidence="3 6" id="KW-0808">Transferase</keyword>
<evidence type="ECO:0000313" key="7">
    <source>
        <dbReference type="Proteomes" id="UP000321501"/>
    </source>
</evidence>
<dbReference type="RefSeq" id="WP_146964762.1">
    <property type="nucleotide sequence ID" value="NZ_AP019835.1"/>
</dbReference>
<dbReference type="Proteomes" id="UP000321501">
    <property type="component" value="Chromosome"/>
</dbReference>
<dbReference type="PIRSF" id="PIRSF015855">
    <property type="entry name" value="TypeIII_Mtase_mKpnI"/>
    <property type="match status" value="1"/>
</dbReference>
<gene>
    <name evidence="6" type="ORF">JMUB3934_1889</name>
</gene>
<evidence type="ECO:0000313" key="6">
    <source>
        <dbReference type="EMBL" id="BBM50579.1"/>
    </source>
</evidence>